<sequence>MSPWSWPILPIDGGGRFPLVLRLLGLTTLGLTAPAFVPVFASPITTAVPVASSPQVTTTTDVASAWVPPTSGAILRAFDPPPEPWAAGHRGVDWEATGGEVVAPGAGTVRFAGPVAGRPVITLAHANGMLSSLEPVTAAEHWSVGDRVEAGELLGTVGSGRNEGDDAGGEGDGEGSGTVASEAGHCPQRCVHWGVRVPDGWVVDGSAWDRYLDPLVLLGWSGPSILWPLEGGPPGRGSYAERDRRSAMSRARSTSARAEASQLNRPARSTAAREAAAKTSGSSSSRTRAASSTGEVSAG</sequence>
<evidence type="ECO:0000313" key="4">
    <source>
        <dbReference type="Proteomes" id="UP000256727"/>
    </source>
</evidence>
<accession>A0A3D9L9K3</accession>
<keyword evidence="4" id="KW-1185">Reference proteome</keyword>
<proteinExistence type="predicted"/>
<dbReference type="InterPro" id="IPR011055">
    <property type="entry name" value="Dup_hybrid_motif"/>
</dbReference>
<dbReference type="Gene3D" id="2.70.70.10">
    <property type="entry name" value="Glucose Permease (Domain IIA)"/>
    <property type="match status" value="1"/>
</dbReference>
<gene>
    <name evidence="3" type="ORF">C8E99_0302</name>
</gene>
<evidence type="ECO:0000259" key="2">
    <source>
        <dbReference type="Pfam" id="PF01551"/>
    </source>
</evidence>
<evidence type="ECO:0000256" key="1">
    <source>
        <dbReference type="SAM" id="MobiDB-lite"/>
    </source>
</evidence>
<organism evidence="3 4">
    <name type="scientific">Citricoccus muralis</name>
    <dbReference type="NCBI Taxonomy" id="169134"/>
    <lineage>
        <taxon>Bacteria</taxon>
        <taxon>Bacillati</taxon>
        <taxon>Actinomycetota</taxon>
        <taxon>Actinomycetes</taxon>
        <taxon>Micrococcales</taxon>
        <taxon>Micrococcaceae</taxon>
        <taxon>Citricoccus</taxon>
    </lineage>
</organism>
<dbReference type="InterPro" id="IPR016047">
    <property type="entry name" value="M23ase_b-sheet_dom"/>
</dbReference>
<feature type="domain" description="M23ase beta-sheet core" evidence="2">
    <location>
        <begin position="88"/>
        <end position="161"/>
    </location>
</feature>
<reference evidence="3 4" key="1">
    <citation type="submission" date="2018-07" db="EMBL/GenBank/DDBJ databases">
        <title>Sequencing the genomes of 1000 actinobacteria strains.</title>
        <authorList>
            <person name="Klenk H.-P."/>
        </authorList>
    </citation>
    <scope>NUCLEOTIDE SEQUENCE [LARGE SCALE GENOMIC DNA]</scope>
    <source>
        <strain evidence="3 4">DSM 14442</strain>
    </source>
</reference>
<dbReference type="AlphaFoldDB" id="A0A3D9L9K3"/>
<dbReference type="EMBL" id="QREH01000001">
    <property type="protein sequence ID" value="REE02530.1"/>
    <property type="molecule type" value="Genomic_DNA"/>
</dbReference>
<protein>
    <submittedName>
        <fullName evidence="3">Peptidase M23-like protein</fullName>
    </submittedName>
</protein>
<feature type="region of interest" description="Disordered" evidence="1">
    <location>
        <begin position="228"/>
        <end position="299"/>
    </location>
</feature>
<feature type="region of interest" description="Disordered" evidence="1">
    <location>
        <begin position="155"/>
        <end position="181"/>
    </location>
</feature>
<dbReference type="SUPFAM" id="SSF51261">
    <property type="entry name" value="Duplicated hybrid motif"/>
    <property type="match status" value="1"/>
</dbReference>
<dbReference type="Proteomes" id="UP000256727">
    <property type="component" value="Unassembled WGS sequence"/>
</dbReference>
<feature type="compositionally biased region" description="Low complexity" evidence="1">
    <location>
        <begin position="248"/>
        <end position="299"/>
    </location>
</feature>
<dbReference type="Pfam" id="PF01551">
    <property type="entry name" value="Peptidase_M23"/>
    <property type="match status" value="1"/>
</dbReference>
<dbReference type="CDD" id="cd12797">
    <property type="entry name" value="M23_peptidase"/>
    <property type="match status" value="1"/>
</dbReference>
<comment type="caution">
    <text evidence="3">The sequence shown here is derived from an EMBL/GenBank/DDBJ whole genome shotgun (WGS) entry which is preliminary data.</text>
</comment>
<name>A0A3D9L9K3_9MICC</name>
<evidence type="ECO:0000313" key="3">
    <source>
        <dbReference type="EMBL" id="REE02530.1"/>
    </source>
</evidence>